<dbReference type="AlphaFoldDB" id="A0A4R9BD42"/>
<feature type="transmembrane region" description="Helical" evidence="1">
    <location>
        <begin position="12"/>
        <end position="36"/>
    </location>
</feature>
<evidence type="ECO:0000256" key="1">
    <source>
        <dbReference type="SAM" id="Phobius"/>
    </source>
</evidence>
<dbReference type="Proteomes" id="UP000298313">
    <property type="component" value="Unassembled WGS sequence"/>
</dbReference>
<keyword evidence="1" id="KW-0472">Membrane</keyword>
<organism evidence="2 3">
    <name type="scientific">Cryobacterium fucosi</name>
    <dbReference type="NCBI Taxonomy" id="1259157"/>
    <lineage>
        <taxon>Bacteria</taxon>
        <taxon>Bacillati</taxon>
        <taxon>Actinomycetota</taxon>
        <taxon>Actinomycetes</taxon>
        <taxon>Micrococcales</taxon>
        <taxon>Microbacteriaceae</taxon>
        <taxon>Cryobacterium</taxon>
    </lineage>
</organism>
<protein>
    <submittedName>
        <fullName evidence="2">Uncharacterized protein</fullName>
    </submittedName>
</protein>
<keyword evidence="3" id="KW-1185">Reference proteome</keyword>
<evidence type="ECO:0000313" key="2">
    <source>
        <dbReference type="EMBL" id="TFD80997.1"/>
    </source>
</evidence>
<accession>A0A4R9BD42</accession>
<gene>
    <name evidence="2" type="ORF">E3T48_04590</name>
</gene>
<keyword evidence="1" id="KW-1133">Transmembrane helix</keyword>
<evidence type="ECO:0000313" key="3">
    <source>
        <dbReference type="Proteomes" id="UP000298313"/>
    </source>
</evidence>
<keyword evidence="1" id="KW-0812">Transmembrane</keyword>
<reference evidence="2 3" key="1">
    <citation type="submission" date="2019-03" db="EMBL/GenBank/DDBJ databases">
        <title>Genomics of glacier-inhabiting Cryobacterium strains.</title>
        <authorList>
            <person name="Liu Q."/>
            <person name="Xin Y.-H."/>
        </authorList>
    </citation>
    <scope>NUCLEOTIDE SEQUENCE [LARGE SCALE GENOMIC DNA]</scope>
    <source>
        <strain evidence="2 3">Hh4</strain>
    </source>
</reference>
<dbReference type="OrthoDB" id="5117911at2"/>
<dbReference type="EMBL" id="SOHH01000039">
    <property type="protein sequence ID" value="TFD80997.1"/>
    <property type="molecule type" value="Genomic_DNA"/>
</dbReference>
<name>A0A4R9BD42_9MICO</name>
<comment type="caution">
    <text evidence="2">The sequence shown here is derived from an EMBL/GenBank/DDBJ whole genome shotgun (WGS) entry which is preliminary data.</text>
</comment>
<dbReference type="RefSeq" id="WP_134522651.1">
    <property type="nucleotide sequence ID" value="NZ_SOHH01000039.1"/>
</dbReference>
<sequence length="188" mass="19586">MRSHREGTEGGFTLIELIVYSALLLLVLSVVGGLFISGLNTATTVRTVTNASTAGQIVADSVETNIRNASDFQLTVPSGTDQFLVARTAQRDTTLAWSCIAWYYSASGSGSIRFKQSDVAILAPTASELSAWILLDEGISPASGTAIFSSSGQRLTMTFKGLAGDHPPVIITSSATSRAGASGSLACY</sequence>
<proteinExistence type="predicted"/>